<gene>
    <name evidence="7" type="primary">gatA</name>
    <name evidence="9" type="ORF">HNR42_000421</name>
</gene>
<evidence type="ECO:0000256" key="6">
    <source>
        <dbReference type="ARBA" id="ARBA00047407"/>
    </source>
</evidence>
<dbReference type="Gene3D" id="3.90.1300.10">
    <property type="entry name" value="Amidase signature (AS) domain"/>
    <property type="match status" value="1"/>
</dbReference>
<dbReference type="InterPro" id="IPR000120">
    <property type="entry name" value="Amidase"/>
</dbReference>
<dbReference type="GO" id="GO:0030956">
    <property type="term" value="C:glutamyl-tRNA(Gln) amidotransferase complex"/>
    <property type="evidence" value="ECO:0007669"/>
    <property type="project" value="InterPro"/>
</dbReference>
<sequence>MMRETAVDLARRIGTGDLSAHEVVSAALADIAARDGQIGAFLSVREQALEEAARVDAARAAGEPLPPLAGVPVALKDNLNLTGTRTTCASRALENYISPYTATAVQRLRAAGAIVVGKTNMDEFAMGSSTENSAFQLTRNPWDLSRVPGGSSGGSAAAVAAGFVPLALGSDTGGSVRQPAGFTGTLGFKPTYGRVSRYGLVAFASSLDQIGPFARSTRDLATVLDAISGHDPLDATSLEATARFAEALGDGVRGLRFAYVRESLGEANTPGVQAALERVRAVLEARGASFSEVSLPSLEYGIATYYLIATPEASSNLARYDGMVYSHRALLTSEADVNAVMSASRAESFGPEVRRRILMGTYALSSGYYDAYYSKAMRVRQLIARDFERAFADFDVLVTPTSPYPAFRFGEKSDDPVAMYQSDVDTVSLNLAGLPGLSIPAGFETLEGRELPVGVQLIAPALTDERLIAVSQAFEEATSGEFLRVAPQVQTVG</sequence>
<dbReference type="Proteomes" id="UP000569951">
    <property type="component" value="Unassembled WGS sequence"/>
</dbReference>
<dbReference type="InterPro" id="IPR004412">
    <property type="entry name" value="GatA"/>
</dbReference>
<dbReference type="PROSITE" id="PS00571">
    <property type="entry name" value="AMIDASES"/>
    <property type="match status" value="1"/>
</dbReference>
<comment type="subunit">
    <text evidence="7">Heterotrimer of A, B and C subunits.</text>
</comment>
<keyword evidence="9" id="KW-0808">Transferase</keyword>
<dbReference type="PANTHER" id="PTHR11895">
    <property type="entry name" value="TRANSAMIDASE"/>
    <property type="match status" value="1"/>
</dbReference>
<evidence type="ECO:0000256" key="2">
    <source>
        <dbReference type="ARBA" id="ARBA00022598"/>
    </source>
</evidence>
<dbReference type="InterPro" id="IPR020556">
    <property type="entry name" value="Amidase_CS"/>
</dbReference>
<dbReference type="SUPFAM" id="SSF75304">
    <property type="entry name" value="Amidase signature (AS) enzymes"/>
    <property type="match status" value="1"/>
</dbReference>
<feature type="domain" description="Amidase" evidence="8">
    <location>
        <begin position="22"/>
        <end position="467"/>
    </location>
</feature>
<reference evidence="9 10" key="1">
    <citation type="submission" date="2020-08" db="EMBL/GenBank/DDBJ databases">
        <title>Genomic Encyclopedia of Type Strains, Phase IV (KMG-IV): sequencing the most valuable type-strain genomes for metagenomic binning, comparative biology and taxonomic classification.</title>
        <authorList>
            <person name="Goeker M."/>
        </authorList>
    </citation>
    <scope>NUCLEOTIDE SEQUENCE [LARGE SCALE GENOMIC DNA]</scope>
    <source>
        <strain evidence="9 10">DSM 21458</strain>
    </source>
</reference>
<comment type="caution">
    <text evidence="9">The sequence shown here is derived from an EMBL/GenBank/DDBJ whole genome shotgun (WGS) entry which is preliminary data.</text>
</comment>
<dbReference type="InterPro" id="IPR023631">
    <property type="entry name" value="Amidase_dom"/>
</dbReference>
<dbReference type="GO" id="GO:0006412">
    <property type="term" value="P:translation"/>
    <property type="evidence" value="ECO:0007669"/>
    <property type="project" value="UniProtKB-UniRule"/>
</dbReference>
<dbReference type="GO" id="GO:0016740">
    <property type="term" value="F:transferase activity"/>
    <property type="evidence" value="ECO:0007669"/>
    <property type="project" value="UniProtKB-KW"/>
</dbReference>
<accession>A0A841HUI5</accession>
<dbReference type="GO" id="GO:0005524">
    <property type="term" value="F:ATP binding"/>
    <property type="evidence" value="ECO:0007669"/>
    <property type="project" value="UniProtKB-KW"/>
</dbReference>
<dbReference type="InterPro" id="IPR036928">
    <property type="entry name" value="AS_sf"/>
</dbReference>
<evidence type="ECO:0000256" key="7">
    <source>
        <dbReference type="HAMAP-Rule" id="MF_00120"/>
    </source>
</evidence>
<dbReference type="Pfam" id="PF01425">
    <property type="entry name" value="Amidase"/>
    <property type="match status" value="1"/>
</dbReference>
<organism evidence="9 10">
    <name type="scientific">Deinobacterium chartae</name>
    <dbReference type="NCBI Taxonomy" id="521158"/>
    <lineage>
        <taxon>Bacteria</taxon>
        <taxon>Thermotogati</taxon>
        <taxon>Deinococcota</taxon>
        <taxon>Deinococci</taxon>
        <taxon>Deinococcales</taxon>
        <taxon>Deinococcaceae</taxon>
        <taxon>Deinobacterium</taxon>
    </lineage>
</organism>
<proteinExistence type="inferred from homology"/>
<evidence type="ECO:0000256" key="4">
    <source>
        <dbReference type="ARBA" id="ARBA00022840"/>
    </source>
</evidence>
<keyword evidence="5 7" id="KW-0648">Protein biosynthesis</keyword>
<comment type="function">
    <text evidence="7">Allows the formation of correctly charged Gln-tRNA(Gln) through the transamidation of misacylated Glu-tRNA(Gln) in organisms which lack glutaminyl-tRNA synthetase. The reaction takes place in the presence of glutamine and ATP through an activated gamma-phospho-Glu-tRNA(Gln).</text>
</comment>
<keyword evidence="2 7" id="KW-0436">Ligase</keyword>
<dbReference type="EC" id="6.3.5.7" evidence="7"/>
<evidence type="ECO:0000256" key="1">
    <source>
        <dbReference type="ARBA" id="ARBA00008069"/>
    </source>
</evidence>
<name>A0A841HUI5_9DEIO</name>
<comment type="similarity">
    <text evidence="1 7">Belongs to the amidase family. GatA subfamily.</text>
</comment>
<evidence type="ECO:0000259" key="8">
    <source>
        <dbReference type="Pfam" id="PF01425"/>
    </source>
</evidence>
<keyword evidence="3 7" id="KW-0547">Nucleotide-binding</keyword>
<evidence type="ECO:0000256" key="5">
    <source>
        <dbReference type="ARBA" id="ARBA00022917"/>
    </source>
</evidence>
<dbReference type="AlphaFoldDB" id="A0A841HUI5"/>
<evidence type="ECO:0000256" key="3">
    <source>
        <dbReference type="ARBA" id="ARBA00022741"/>
    </source>
</evidence>
<feature type="active site" description="Charge relay system" evidence="7">
    <location>
        <position position="76"/>
    </location>
</feature>
<dbReference type="EMBL" id="JACHHG010000002">
    <property type="protein sequence ID" value="MBB6097007.1"/>
    <property type="molecule type" value="Genomic_DNA"/>
</dbReference>
<comment type="catalytic activity">
    <reaction evidence="6 7">
        <text>L-glutamyl-tRNA(Gln) + L-glutamine + ATP + H2O = L-glutaminyl-tRNA(Gln) + L-glutamate + ADP + phosphate + H(+)</text>
        <dbReference type="Rhea" id="RHEA:17521"/>
        <dbReference type="Rhea" id="RHEA-COMP:9681"/>
        <dbReference type="Rhea" id="RHEA-COMP:9684"/>
        <dbReference type="ChEBI" id="CHEBI:15377"/>
        <dbReference type="ChEBI" id="CHEBI:15378"/>
        <dbReference type="ChEBI" id="CHEBI:29985"/>
        <dbReference type="ChEBI" id="CHEBI:30616"/>
        <dbReference type="ChEBI" id="CHEBI:43474"/>
        <dbReference type="ChEBI" id="CHEBI:58359"/>
        <dbReference type="ChEBI" id="CHEBI:78520"/>
        <dbReference type="ChEBI" id="CHEBI:78521"/>
        <dbReference type="ChEBI" id="CHEBI:456216"/>
        <dbReference type="EC" id="6.3.5.7"/>
    </reaction>
</comment>
<evidence type="ECO:0000313" key="10">
    <source>
        <dbReference type="Proteomes" id="UP000569951"/>
    </source>
</evidence>
<keyword evidence="4 7" id="KW-0067">ATP-binding</keyword>
<feature type="active site" description="Acyl-ester intermediate" evidence="7">
    <location>
        <position position="175"/>
    </location>
</feature>
<keyword evidence="10" id="KW-1185">Reference proteome</keyword>
<evidence type="ECO:0000313" key="9">
    <source>
        <dbReference type="EMBL" id="MBB6097007.1"/>
    </source>
</evidence>
<dbReference type="HAMAP" id="MF_00120">
    <property type="entry name" value="GatA"/>
    <property type="match status" value="1"/>
</dbReference>
<feature type="active site" description="Charge relay system" evidence="7">
    <location>
        <position position="151"/>
    </location>
</feature>
<dbReference type="PANTHER" id="PTHR11895:SF151">
    <property type="entry name" value="GLUTAMYL-TRNA(GLN) AMIDOTRANSFERASE SUBUNIT A"/>
    <property type="match status" value="1"/>
</dbReference>
<dbReference type="GO" id="GO:0050567">
    <property type="term" value="F:glutaminyl-tRNA synthase (glutamine-hydrolyzing) activity"/>
    <property type="evidence" value="ECO:0007669"/>
    <property type="project" value="UniProtKB-UniRule"/>
</dbReference>
<dbReference type="PIRSF" id="PIRSF001221">
    <property type="entry name" value="Amidase_fungi"/>
    <property type="match status" value="1"/>
</dbReference>
<dbReference type="NCBIfam" id="TIGR00132">
    <property type="entry name" value="gatA"/>
    <property type="match status" value="1"/>
</dbReference>
<protein>
    <recommendedName>
        <fullName evidence="7">Glutamyl-tRNA(Gln) amidotransferase subunit A</fullName>
        <shortName evidence="7">Glu-ADT subunit A</shortName>
        <ecNumber evidence="7">6.3.5.7</ecNumber>
    </recommendedName>
</protein>